<keyword evidence="2" id="KW-1185">Reference proteome</keyword>
<reference evidence="1" key="1">
    <citation type="journal article" date="2019" name="bioRxiv">
        <title>The Genome of the Zebra Mussel, Dreissena polymorpha: A Resource for Invasive Species Research.</title>
        <authorList>
            <person name="McCartney M.A."/>
            <person name="Auch B."/>
            <person name="Kono T."/>
            <person name="Mallez S."/>
            <person name="Zhang Y."/>
            <person name="Obille A."/>
            <person name="Becker A."/>
            <person name="Abrahante J.E."/>
            <person name="Garbe J."/>
            <person name="Badalamenti J.P."/>
            <person name="Herman A."/>
            <person name="Mangelson H."/>
            <person name="Liachko I."/>
            <person name="Sullivan S."/>
            <person name="Sone E.D."/>
            <person name="Koren S."/>
            <person name="Silverstein K.A.T."/>
            <person name="Beckman K.B."/>
            <person name="Gohl D.M."/>
        </authorList>
    </citation>
    <scope>NUCLEOTIDE SEQUENCE</scope>
    <source>
        <strain evidence="1">Duluth1</strain>
        <tissue evidence="1">Whole animal</tissue>
    </source>
</reference>
<protein>
    <submittedName>
        <fullName evidence="1">Uncharacterized protein</fullName>
    </submittedName>
</protein>
<evidence type="ECO:0000313" key="2">
    <source>
        <dbReference type="Proteomes" id="UP000828390"/>
    </source>
</evidence>
<comment type="caution">
    <text evidence="1">The sequence shown here is derived from an EMBL/GenBank/DDBJ whole genome shotgun (WGS) entry which is preliminary data.</text>
</comment>
<dbReference type="AlphaFoldDB" id="A0A9D4H759"/>
<proteinExistence type="predicted"/>
<dbReference type="Proteomes" id="UP000828390">
    <property type="component" value="Unassembled WGS sequence"/>
</dbReference>
<name>A0A9D4H759_DREPO</name>
<dbReference type="EMBL" id="JAIWYP010000004">
    <property type="protein sequence ID" value="KAH3829808.1"/>
    <property type="molecule type" value="Genomic_DNA"/>
</dbReference>
<sequence length="56" mass="6213">MPIVLVDNIIMCQMSWLTNLRGANCPGMQRKTQGADCQDAVGLDTEKTIFQAELRS</sequence>
<accession>A0A9D4H759</accession>
<reference evidence="1" key="2">
    <citation type="submission" date="2020-11" db="EMBL/GenBank/DDBJ databases">
        <authorList>
            <person name="McCartney M.A."/>
            <person name="Auch B."/>
            <person name="Kono T."/>
            <person name="Mallez S."/>
            <person name="Becker A."/>
            <person name="Gohl D.M."/>
            <person name="Silverstein K.A.T."/>
            <person name="Koren S."/>
            <person name="Bechman K.B."/>
            <person name="Herman A."/>
            <person name="Abrahante J.E."/>
            <person name="Garbe J."/>
        </authorList>
    </citation>
    <scope>NUCLEOTIDE SEQUENCE</scope>
    <source>
        <strain evidence="1">Duluth1</strain>
        <tissue evidence="1">Whole animal</tissue>
    </source>
</reference>
<organism evidence="1 2">
    <name type="scientific">Dreissena polymorpha</name>
    <name type="common">Zebra mussel</name>
    <name type="synonym">Mytilus polymorpha</name>
    <dbReference type="NCBI Taxonomy" id="45954"/>
    <lineage>
        <taxon>Eukaryota</taxon>
        <taxon>Metazoa</taxon>
        <taxon>Spiralia</taxon>
        <taxon>Lophotrochozoa</taxon>
        <taxon>Mollusca</taxon>
        <taxon>Bivalvia</taxon>
        <taxon>Autobranchia</taxon>
        <taxon>Heteroconchia</taxon>
        <taxon>Euheterodonta</taxon>
        <taxon>Imparidentia</taxon>
        <taxon>Neoheterodontei</taxon>
        <taxon>Myida</taxon>
        <taxon>Dreissenoidea</taxon>
        <taxon>Dreissenidae</taxon>
        <taxon>Dreissena</taxon>
    </lineage>
</organism>
<evidence type="ECO:0000313" key="1">
    <source>
        <dbReference type="EMBL" id="KAH3829808.1"/>
    </source>
</evidence>
<gene>
    <name evidence="1" type="ORF">DPMN_103037</name>
</gene>